<dbReference type="Proteomes" id="UP001589698">
    <property type="component" value="Unassembled WGS sequence"/>
</dbReference>
<evidence type="ECO:0000313" key="5">
    <source>
        <dbReference type="Proteomes" id="UP001589698"/>
    </source>
</evidence>
<sequence length="666" mass="68405">MRARIWAATGTAGLVAIAIPALSFAAPTGQDTVTPQQQEALDLGLQVAPKETDAAALTAQANPNPYLANLPSLDDANYFAWNKLMHEQAEQRAGSAKLAANRRAELGVTEKGALPRKKALTPFVHDEEEPAGTAGSNDTHANAEPIAEFGTAATRLPAVRILGDLAAPAASTPRAVTTTEDQGSIPLATPTGITGSGSASVTSVLGDGPHGTTGDGTNDFDFYAVDVAAGQTLTADTEGSPTTTDTILVVYAADGTPLVADDDSGTGTLSSLSYAPPEAGTYYVMVGGYALDPLPADPTDSGSGAGGADTGDYKLTVASQRLDADYYSVRLRPGDVIGSTSEGSATGLTVRTPSGEQRVGGIGTDASSLYPPTSPLPGGGNTTIAYVAEEAGWYSLQVSGGTGAYDVTLEGYRPGAQGDRGRTQTVLLDFAPGRVNAGTWGGPGVRTVSPFSAFVPQWGIARADGRKVENRVVNVVRRNLQAELQAGGLNPDVNVEVLNARTSPELIGQENVSRIYVAGTIAETGISTIGIAQYIDPGNYGHQDEAIVLLDVLSAAAGPASSLNTFMNASSDRVKFVSEAVGNVVAHEVGHTIGNYHTDNADEVGNMMDSGGSNFATNLYGVGPDGIGGTADDDNVRFVTDTYAPVEGFTGLEDTLNVSAWAYSGR</sequence>
<dbReference type="SUPFAM" id="SSF89260">
    <property type="entry name" value="Collagen-binding domain"/>
    <property type="match status" value="1"/>
</dbReference>
<dbReference type="PROSITE" id="PS50194">
    <property type="entry name" value="FILAMIN_REPEAT"/>
    <property type="match status" value="1"/>
</dbReference>
<feature type="signal peptide" evidence="2">
    <location>
        <begin position="1"/>
        <end position="25"/>
    </location>
</feature>
<name>A0ABV6E6A2_9ACTN</name>
<evidence type="ECO:0000313" key="4">
    <source>
        <dbReference type="EMBL" id="MFC0224530.1"/>
    </source>
</evidence>
<feature type="region of interest" description="Disordered" evidence="1">
    <location>
        <begin position="338"/>
        <end position="357"/>
    </location>
</feature>
<feature type="chain" id="PRO_5045612309" evidence="2">
    <location>
        <begin position="26"/>
        <end position="666"/>
    </location>
</feature>
<feature type="compositionally biased region" description="Polar residues" evidence="1">
    <location>
        <begin position="191"/>
        <end position="203"/>
    </location>
</feature>
<evidence type="ECO:0000256" key="1">
    <source>
        <dbReference type="SAM" id="MobiDB-lite"/>
    </source>
</evidence>
<feature type="region of interest" description="Disordered" evidence="1">
    <location>
        <begin position="122"/>
        <end position="141"/>
    </location>
</feature>
<dbReference type="Gene3D" id="2.60.120.380">
    <property type="match status" value="1"/>
</dbReference>
<evidence type="ECO:0000259" key="3">
    <source>
        <dbReference type="Pfam" id="PF04151"/>
    </source>
</evidence>
<feature type="compositionally biased region" description="Polar residues" evidence="1">
    <location>
        <begin position="338"/>
        <end position="355"/>
    </location>
</feature>
<dbReference type="InterPro" id="IPR017868">
    <property type="entry name" value="Filamin/ABP280_repeat-like"/>
</dbReference>
<accession>A0ABV6E6A2</accession>
<dbReference type="SUPFAM" id="SSF55486">
    <property type="entry name" value="Metalloproteases ('zincins'), catalytic domain"/>
    <property type="match status" value="1"/>
</dbReference>
<protein>
    <submittedName>
        <fullName evidence="4">Pre-peptidase C-terminal domain-containing protein</fullName>
    </submittedName>
</protein>
<gene>
    <name evidence="4" type="ORF">ACFFJG_18730</name>
</gene>
<keyword evidence="2" id="KW-0732">Signal</keyword>
<dbReference type="EMBL" id="JBHLXH010000002">
    <property type="protein sequence ID" value="MFC0224530.1"/>
    <property type="molecule type" value="Genomic_DNA"/>
</dbReference>
<keyword evidence="5" id="KW-1185">Reference proteome</keyword>
<dbReference type="Pfam" id="PF04151">
    <property type="entry name" value="PPC"/>
    <property type="match status" value="1"/>
</dbReference>
<organism evidence="4 5">
    <name type="scientific">Nocardioides zeicaulis</name>
    <dbReference type="NCBI Taxonomy" id="1776857"/>
    <lineage>
        <taxon>Bacteria</taxon>
        <taxon>Bacillati</taxon>
        <taxon>Actinomycetota</taxon>
        <taxon>Actinomycetes</taxon>
        <taxon>Propionibacteriales</taxon>
        <taxon>Nocardioidaceae</taxon>
        <taxon>Nocardioides</taxon>
    </lineage>
</organism>
<proteinExistence type="predicted"/>
<evidence type="ECO:0000256" key="2">
    <source>
        <dbReference type="SAM" id="SignalP"/>
    </source>
</evidence>
<feature type="domain" description="Peptidase C-terminal archaeal/bacterial" evidence="3">
    <location>
        <begin position="219"/>
        <end position="287"/>
    </location>
</feature>
<reference evidence="4 5" key="1">
    <citation type="submission" date="2024-09" db="EMBL/GenBank/DDBJ databases">
        <authorList>
            <person name="Sun Q."/>
            <person name="Mori K."/>
        </authorList>
    </citation>
    <scope>NUCLEOTIDE SEQUENCE [LARGE SCALE GENOMIC DNA]</scope>
    <source>
        <strain evidence="4 5">CCM 8654</strain>
    </source>
</reference>
<dbReference type="RefSeq" id="WP_378520296.1">
    <property type="nucleotide sequence ID" value="NZ_CBCSDI010000074.1"/>
</dbReference>
<comment type="caution">
    <text evidence="4">The sequence shown here is derived from an EMBL/GenBank/DDBJ whole genome shotgun (WGS) entry which is preliminary data.</text>
</comment>
<dbReference type="InterPro" id="IPR007280">
    <property type="entry name" value="Peptidase_C_arc/bac"/>
</dbReference>
<feature type="region of interest" description="Disordered" evidence="1">
    <location>
        <begin position="169"/>
        <end position="213"/>
    </location>
</feature>